<comment type="subcellular location">
    <subcellularLocation>
        <location evidence="1">Cell membrane</location>
        <topology evidence="1">Peripheral membrane protein</topology>
        <orientation evidence="1">Cytoplasmic side</orientation>
    </subcellularLocation>
</comment>
<keyword evidence="6" id="KW-0547">Nucleotide-binding</keyword>
<keyword evidence="15" id="KW-0966">Cell projection</keyword>
<dbReference type="InterPro" id="IPR000897">
    <property type="entry name" value="SRP54_GTPase_dom"/>
</dbReference>
<dbReference type="SUPFAM" id="SSF52540">
    <property type="entry name" value="P-loop containing nucleoside triphosphate hydrolases"/>
    <property type="match status" value="1"/>
</dbReference>
<dbReference type="eggNOG" id="COG1419">
    <property type="taxonomic scope" value="Bacteria"/>
</dbReference>
<evidence type="ECO:0000256" key="9">
    <source>
        <dbReference type="ARBA" id="ARBA00023134"/>
    </source>
</evidence>
<dbReference type="Pfam" id="PF00448">
    <property type="entry name" value="SRP54"/>
    <property type="match status" value="1"/>
</dbReference>
<evidence type="ECO:0000256" key="13">
    <source>
        <dbReference type="ARBA" id="ARBA00030866"/>
    </source>
</evidence>
<dbReference type="SMART" id="SM00962">
    <property type="entry name" value="SRP54"/>
    <property type="match status" value="1"/>
</dbReference>
<dbReference type="FunFam" id="3.40.50.300:FF:000695">
    <property type="entry name" value="Flagellar biosynthesis regulator FlhF"/>
    <property type="match status" value="1"/>
</dbReference>
<sequence>MQEAIRLIKQDLGPEAVIVSSYKVPAKGLIGFFSPRLLEVTAVLDESPKLDIRVDCPPAQMAVGEARLAESLIGPGENRQKVLYEGRRADRSAGGFYPAGNGRSSELIKINLPEAGKPPALCREGWQGNGSGNLFENMVKKQIAAGLKEDPVLKWRKMLLDMEVQENIVEHLLSVAGSGGNLSGDGSRRFFFNLQKRVIDLLETAYRPGENARILTFVGPAGMGKTTTLTKLAARFSLYDRKKIAVIAVNTYRIGGEAERLLAYGNLLGIPVEVVMTPLELAKVLESHTDKDYILIDTNGRSARSTGQLLELKGFLDVVKEPHDIFLVLSSAAKNRDLSRIAWEFQKVGYTKLIFTKVDETETHGSILNLVCALGAPVAYLADGQEIPDDISEAGPKKIARLLFRGVDPDEVMAT</sequence>
<dbReference type="GO" id="GO:0005886">
    <property type="term" value="C:plasma membrane"/>
    <property type="evidence" value="ECO:0007669"/>
    <property type="project" value="UniProtKB-SubCell"/>
</dbReference>
<dbReference type="GO" id="GO:0005525">
    <property type="term" value="F:GTP binding"/>
    <property type="evidence" value="ECO:0007669"/>
    <property type="project" value="UniProtKB-KW"/>
</dbReference>
<evidence type="ECO:0000256" key="8">
    <source>
        <dbReference type="ARBA" id="ARBA00022927"/>
    </source>
</evidence>
<dbReference type="STRING" id="370438.PTH_2071"/>
<dbReference type="CDD" id="cd17873">
    <property type="entry name" value="FlhF"/>
    <property type="match status" value="1"/>
</dbReference>
<dbReference type="Gene3D" id="1.20.120.1380">
    <property type="entry name" value="Flagellar FlhF biosynthesis protein, N domain"/>
    <property type="match status" value="1"/>
</dbReference>
<dbReference type="GO" id="GO:0044781">
    <property type="term" value="P:bacterial-type flagellum organization"/>
    <property type="evidence" value="ECO:0007669"/>
    <property type="project" value="UniProtKB-KW"/>
</dbReference>
<dbReference type="AlphaFoldDB" id="A5D0H7"/>
<accession>A5D0H7</accession>
<evidence type="ECO:0000256" key="1">
    <source>
        <dbReference type="ARBA" id="ARBA00004413"/>
    </source>
</evidence>
<dbReference type="GO" id="GO:0006614">
    <property type="term" value="P:SRP-dependent cotranslational protein targeting to membrane"/>
    <property type="evidence" value="ECO:0007669"/>
    <property type="project" value="InterPro"/>
</dbReference>
<keyword evidence="16" id="KW-1185">Reference proteome</keyword>
<evidence type="ECO:0000256" key="3">
    <source>
        <dbReference type="ARBA" id="ARBA00014919"/>
    </source>
</evidence>
<evidence type="ECO:0000256" key="6">
    <source>
        <dbReference type="ARBA" id="ARBA00022741"/>
    </source>
</evidence>
<evidence type="ECO:0000256" key="11">
    <source>
        <dbReference type="ARBA" id="ARBA00023225"/>
    </source>
</evidence>
<dbReference type="GO" id="GO:0005047">
    <property type="term" value="F:signal recognition particle binding"/>
    <property type="evidence" value="ECO:0007669"/>
    <property type="project" value="TreeGrafter"/>
</dbReference>
<feature type="domain" description="SRP54-type proteins GTP-binding" evidence="14">
    <location>
        <begin position="212"/>
        <end position="405"/>
    </location>
</feature>
<protein>
    <recommendedName>
        <fullName evidence="3">Flagellar biosynthesis protein FlhF</fullName>
    </recommendedName>
    <alternativeName>
        <fullName evidence="13">Flagella-associated GTP-binding protein</fullName>
    </alternativeName>
</protein>
<comment type="similarity">
    <text evidence="2">Belongs to the GTP-binding SRP family.</text>
</comment>
<name>A5D0H7_PELTS</name>
<dbReference type="EMBL" id="AP009389">
    <property type="protein sequence ID" value="BAF60252.1"/>
    <property type="molecule type" value="Genomic_DNA"/>
</dbReference>
<gene>
    <name evidence="15" type="primary">FlhF</name>
    <name evidence="15" type="ordered locus">PTH_2071</name>
</gene>
<dbReference type="InterPro" id="IPR047040">
    <property type="entry name" value="FlhF__GTPase_dom"/>
</dbReference>
<reference evidence="16" key="1">
    <citation type="journal article" date="2008" name="Genome Res.">
        <title>The genome of Pelotomaculum thermopropionicum reveals niche-associated evolution in anaerobic microbiota.</title>
        <authorList>
            <person name="Kosaka T."/>
            <person name="Kato S."/>
            <person name="Shimoyama T."/>
            <person name="Ishii S."/>
            <person name="Abe T."/>
            <person name="Watanabe K."/>
        </authorList>
    </citation>
    <scope>NUCLEOTIDE SEQUENCE [LARGE SCALE GENOMIC DNA]</scope>
    <source>
        <strain evidence="16">DSM 13744 / JCM 10971 / SI</strain>
    </source>
</reference>
<evidence type="ECO:0000313" key="16">
    <source>
        <dbReference type="Proteomes" id="UP000006556"/>
    </source>
</evidence>
<evidence type="ECO:0000256" key="12">
    <source>
        <dbReference type="ARBA" id="ARBA00025337"/>
    </source>
</evidence>
<dbReference type="InterPro" id="IPR027417">
    <property type="entry name" value="P-loop_NTPase"/>
</dbReference>
<keyword evidence="15" id="KW-0969">Cilium</keyword>
<evidence type="ECO:0000256" key="2">
    <source>
        <dbReference type="ARBA" id="ARBA00008531"/>
    </source>
</evidence>
<evidence type="ECO:0000256" key="10">
    <source>
        <dbReference type="ARBA" id="ARBA00023136"/>
    </source>
</evidence>
<dbReference type="GO" id="GO:0003924">
    <property type="term" value="F:GTPase activity"/>
    <property type="evidence" value="ECO:0007669"/>
    <property type="project" value="InterPro"/>
</dbReference>
<evidence type="ECO:0000259" key="14">
    <source>
        <dbReference type="SMART" id="SM00962"/>
    </source>
</evidence>
<organism evidence="15 16">
    <name type="scientific">Pelotomaculum thermopropionicum (strain DSM 13744 / JCM 10971 / SI)</name>
    <dbReference type="NCBI Taxonomy" id="370438"/>
    <lineage>
        <taxon>Bacteria</taxon>
        <taxon>Bacillati</taxon>
        <taxon>Bacillota</taxon>
        <taxon>Clostridia</taxon>
        <taxon>Eubacteriales</taxon>
        <taxon>Desulfotomaculaceae</taxon>
        <taxon>Pelotomaculum</taxon>
    </lineage>
</organism>
<keyword evidence="15" id="KW-0282">Flagellum</keyword>
<dbReference type="HOGENOM" id="CLU_009301_11_4_9"/>
<evidence type="ECO:0000256" key="7">
    <source>
        <dbReference type="ARBA" id="ARBA00022795"/>
    </source>
</evidence>
<proteinExistence type="inferred from homology"/>
<evidence type="ECO:0000256" key="4">
    <source>
        <dbReference type="ARBA" id="ARBA00022448"/>
    </source>
</evidence>
<dbReference type="PANTHER" id="PTHR43134">
    <property type="entry name" value="SIGNAL RECOGNITION PARTICLE RECEPTOR SUBUNIT ALPHA"/>
    <property type="match status" value="1"/>
</dbReference>
<keyword evidence="9" id="KW-0342">GTP-binding</keyword>
<comment type="function">
    <text evidence="12">Necessary for flagellar biosynthesis. May be involved in translocation of the flagellum.</text>
</comment>
<keyword evidence="7" id="KW-1005">Bacterial flagellum biogenesis</keyword>
<evidence type="ECO:0000313" key="15">
    <source>
        <dbReference type="EMBL" id="BAF60252.1"/>
    </source>
</evidence>
<keyword evidence="10" id="KW-0472">Membrane</keyword>
<dbReference type="Proteomes" id="UP000006556">
    <property type="component" value="Chromosome"/>
</dbReference>
<keyword evidence="8" id="KW-0653">Protein transport</keyword>
<keyword evidence="11" id="KW-1006">Bacterial flagellum protein export</keyword>
<dbReference type="PANTHER" id="PTHR43134:SF3">
    <property type="entry name" value="FLAGELLAR BIOSYNTHESIS PROTEIN FLHF"/>
    <property type="match status" value="1"/>
</dbReference>
<evidence type="ECO:0000256" key="5">
    <source>
        <dbReference type="ARBA" id="ARBA00022475"/>
    </source>
</evidence>
<dbReference type="KEGG" id="pth:PTH_2071"/>
<dbReference type="GO" id="GO:0015031">
    <property type="term" value="P:protein transport"/>
    <property type="evidence" value="ECO:0007669"/>
    <property type="project" value="UniProtKB-KW"/>
</dbReference>
<keyword evidence="4" id="KW-0813">Transport</keyword>
<keyword evidence="5" id="KW-1003">Cell membrane</keyword>
<dbReference type="Gene3D" id="3.40.50.300">
    <property type="entry name" value="P-loop containing nucleotide triphosphate hydrolases"/>
    <property type="match status" value="1"/>
</dbReference>